<sequence>MKGCAERGILSQVILLQRGNYAPLFDWMSRRPFIYPASRPLRSLTQILHLKNWRYIVVGSVGDSLEAVGIVVTCRLSCAKWRSTLRLPRGQVSGDRWDAATVGTCGCWARVVSHLGCATGTLWMGGILGFPLDPRHSIPGERGSIFQYHKSWYIKAPLSFGAEKHPSAVCRQTGGQMDQRPVASSEIPL</sequence>
<dbReference type="EMBL" id="BPLR01008175">
    <property type="protein sequence ID" value="GIY22625.1"/>
    <property type="molecule type" value="Genomic_DNA"/>
</dbReference>
<reference evidence="1 2" key="1">
    <citation type="submission" date="2021-06" db="EMBL/GenBank/DDBJ databases">
        <title>Caerostris extrusa draft genome.</title>
        <authorList>
            <person name="Kono N."/>
            <person name="Arakawa K."/>
        </authorList>
    </citation>
    <scope>NUCLEOTIDE SEQUENCE [LARGE SCALE GENOMIC DNA]</scope>
</reference>
<protein>
    <submittedName>
        <fullName evidence="1">Uncharacterized protein</fullName>
    </submittedName>
</protein>
<dbReference type="Proteomes" id="UP001054945">
    <property type="component" value="Unassembled WGS sequence"/>
</dbReference>
<gene>
    <name evidence="1" type="ORF">CEXT_180131</name>
</gene>
<comment type="caution">
    <text evidence="1">The sequence shown here is derived from an EMBL/GenBank/DDBJ whole genome shotgun (WGS) entry which is preliminary data.</text>
</comment>
<keyword evidence="2" id="KW-1185">Reference proteome</keyword>
<evidence type="ECO:0000313" key="1">
    <source>
        <dbReference type="EMBL" id="GIY22625.1"/>
    </source>
</evidence>
<evidence type="ECO:0000313" key="2">
    <source>
        <dbReference type="Proteomes" id="UP001054945"/>
    </source>
</evidence>
<dbReference type="AlphaFoldDB" id="A0AAV4RQN1"/>
<organism evidence="1 2">
    <name type="scientific">Caerostris extrusa</name>
    <name type="common">Bark spider</name>
    <name type="synonym">Caerostris bankana</name>
    <dbReference type="NCBI Taxonomy" id="172846"/>
    <lineage>
        <taxon>Eukaryota</taxon>
        <taxon>Metazoa</taxon>
        <taxon>Ecdysozoa</taxon>
        <taxon>Arthropoda</taxon>
        <taxon>Chelicerata</taxon>
        <taxon>Arachnida</taxon>
        <taxon>Araneae</taxon>
        <taxon>Araneomorphae</taxon>
        <taxon>Entelegynae</taxon>
        <taxon>Araneoidea</taxon>
        <taxon>Araneidae</taxon>
        <taxon>Caerostris</taxon>
    </lineage>
</organism>
<accession>A0AAV4RQN1</accession>
<name>A0AAV4RQN1_CAEEX</name>
<proteinExistence type="predicted"/>